<keyword evidence="2" id="KW-1185">Reference proteome</keyword>
<evidence type="ECO:0000313" key="2">
    <source>
        <dbReference type="Proteomes" id="UP000054270"/>
    </source>
</evidence>
<accession>A0A0D2NX56</accession>
<name>A0A0D2NX56_HYPSF</name>
<proteinExistence type="predicted"/>
<gene>
    <name evidence="1" type="ORF">HYPSUDRAFT_585590</name>
</gene>
<evidence type="ECO:0000313" key="1">
    <source>
        <dbReference type="EMBL" id="KJA23379.1"/>
    </source>
</evidence>
<reference evidence="2" key="1">
    <citation type="submission" date="2014-04" db="EMBL/GenBank/DDBJ databases">
        <title>Evolutionary Origins and Diversification of the Mycorrhizal Mutualists.</title>
        <authorList>
            <consortium name="DOE Joint Genome Institute"/>
            <consortium name="Mycorrhizal Genomics Consortium"/>
            <person name="Kohler A."/>
            <person name="Kuo A."/>
            <person name="Nagy L.G."/>
            <person name="Floudas D."/>
            <person name="Copeland A."/>
            <person name="Barry K.W."/>
            <person name="Cichocki N."/>
            <person name="Veneault-Fourrey C."/>
            <person name="LaButti K."/>
            <person name="Lindquist E.A."/>
            <person name="Lipzen A."/>
            <person name="Lundell T."/>
            <person name="Morin E."/>
            <person name="Murat C."/>
            <person name="Riley R."/>
            <person name="Ohm R."/>
            <person name="Sun H."/>
            <person name="Tunlid A."/>
            <person name="Henrissat B."/>
            <person name="Grigoriev I.V."/>
            <person name="Hibbett D.S."/>
            <person name="Martin F."/>
        </authorList>
    </citation>
    <scope>NUCLEOTIDE SEQUENCE [LARGE SCALE GENOMIC DNA]</scope>
    <source>
        <strain evidence="2">FD-334 SS-4</strain>
    </source>
</reference>
<dbReference type="Proteomes" id="UP000054270">
    <property type="component" value="Unassembled WGS sequence"/>
</dbReference>
<protein>
    <submittedName>
        <fullName evidence="1">Uncharacterized protein</fullName>
    </submittedName>
</protein>
<sequence>MCVSPMHTPVFPHAIHSPLVSCCRLRTPTLSYATGSFPVHISPALHGRYRNRRAARNVHSARRVFRIRDALGAVLHHTRARAHTKTRPLPRPLSLSPTYFPVTTRRRRRLLSLGISSRQEMRGNTPHVHDPPGMKAVRCRRGAMGSSSGAQVIYSSSIASRRSARLSALHNPHRALAIS</sequence>
<dbReference type="EMBL" id="KN817543">
    <property type="protein sequence ID" value="KJA23379.1"/>
    <property type="molecule type" value="Genomic_DNA"/>
</dbReference>
<dbReference type="AlphaFoldDB" id="A0A0D2NX56"/>
<organism evidence="1 2">
    <name type="scientific">Hypholoma sublateritium (strain FD-334 SS-4)</name>
    <dbReference type="NCBI Taxonomy" id="945553"/>
    <lineage>
        <taxon>Eukaryota</taxon>
        <taxon>Fungi</taxon>
        <taxon>Dikarya</taxon>
        <taxon>Basidiomycota</taxon>
        <taxon>Agaricomycotina</taxon>
        <taxon>Agaricomycetes</taxon>
        <taxon>Agaricomycetidae</taxon>
        <taxon>Agaricales</taxon>
        <taxon>Agaricineae</taxon>
        <taxon>Strophariaceae</taxon>
        <taxon>Hypholoma</taxon>
    </lineage>
</organism>